<dbReference type="CDD" id="cd16936">
    <property type="entry name" value="HATPase_RsbW-like"/>
    <property type="match status" value="1"/>
</dbReference>
<evidence type="ECO:0000256" key="1">
    <source>
        <dbReference type="ARBA" id="ARBA00022527"/>
    </source>
</evidence>
<keyword evidence="1" id="KW-0418">Kinase</keyword>
<dbReference type="InterPro" id="IPR003594">
    <property type="entry name" value="HATPase_dom"/>
</dbReference>
<keyword evidence="1" id="KW-0723">Serine/threonine-protein kinase</keyword>
<protein>
    <submittedName>
        <fullName evidence="4">Anti-sigma regulatory factor (Ser/Thr protein kinase)</fullName>
    </submittedName>
</protein>
<dbReference type="Pfam" id="PF13581">
    <property type="entry name" value="HATPase_c_2"/>
    <property type="match status" value="1"/>
</dbReference>
<dbReference type="AlphaFoldDB" id="A0A4R7VHE6"/>
<evidence type="ECO:0000313" key="4">
    <source>
        <dbReference type="EMBL" id="TDV48752.1"/>
    </source>
</evidence>
<evidence type="ECO:0000313" key="5">
    <source>
        <dbReference type="Proteomes" id="UP000294927"/>
    </source>
</evidence>
<dbReference type="Gene3D" id="3.30.565.10">
    <property type="entry name" value="Histidine kinase-like ATPase, C-terminal domain"/>
    <property type="match status" value="1"/>
</dbReference>
<evidence type="ECO:0000256" key="2">
    <source>
        <dbReference type="SAM" id="MobiDB-lite"/>
    </source>
</evidence>
<keyword evidence="1" id="KW-0808">Transferase</keyword>
<sequence>MDDGRTPAAEPHAPVASLDLRGKGPRALGEVRRWIGRVLARLSRAHVMDVIQVADELTSNAYEHAGGPGVIHVTIRLAPCSVIVEVEDDDPAMPTMGRSRFGSRACRGRGIQLVDRLSCSWGVRGPASGHGTKTVWAEIPCTEHPCTGAAPV</sequence>
<dbReference type="OrthoDB" id="3478628at2"/>
<dbReference type="InterPro" id="IPR036890">
    <property type="entry name" value="HATPase_C_sf"/>
</dbReference>
<feature type="domain" description="Histidine kinase/HSP90-like ATPase" evidence="3">
    <location>
        <begin position="25"/>
        <end position="123"/>
    </location>
</feature>
<name>A0A4R7VHE6_9PSEU</name>
<dbReference type="SUPFAM" id="SSF55874">
    <property type="entry name" value="ATPase domain of HSP90 chaperone/DNA topoisomerase II/histidine kinase"/>
    <property type="match status" value="1"/>
</dbReference>
<evidence type="ECO:0000259" key="3">
    <source>
        <dbReference type="Pfam" id="PF13581"/>
    </source>
</evidence>
<dbReference type="EMBL" id="SOCP01000008">
    <property type="protein sequence ID" value="TDV48752.1"/>
    <property type="molecule type" value="Genomic_DNA"/>
</dbReference>
<organism evidence="4 5">
    <name type="scientific">Actinophytocola oryzae</name>
    <dbReference type="NCBI Taxonomy" id="502181"/>
    <lineage>
        <taxon>Bacteria</taxon>
        <taxon>Bacillati</taxon>
        <taxon>Actinomycetota</taxon>
        <taxon>Actinomycetes</taxon>
        <taxon>Pseudonocardiales</taxon>
        <taxon>Pseudonocardiaceae</taxon>
    </lineage>
</organism>
<gene>
    <name evidence="4" type="ORF">CLV71_108112</name>
</gene>
<dbReference type="PANTHER" id="PTHR35526">
    <property type="entry name" value="ANTI-SIGMA-F FACTOR RSBW-RELATED"/>
    <property type="match status" value="1"/>
</dbReference>
<dbReference type="RefSeq" id="WP_133904798.1">
    <property type="nucleotide sequence ID" value="NZ_SOCP01000008.1"/>
</dbReference>
<proteinExistence type="predicted"/>
<accession>A0A4R7VHE6</accession>
<dbReference type="PANTHER" id="PTHR35526:SF3">
    <property type="entry name" value="ANTI-SIGMA-F FACTOR RSBW"/>
    <property type="match status" value="1"/>
</dbReference>
<reference evidence="4 5" key="1">
    <citation type="submission" date="2019-03" db="EMBL/GenBank/DDBJ databases">
        <title>Genomic Encyclopedia of Archaeal and Bacterial Type Strains, Phase II (KMG-II): from individual species to whole genera.</title>
        <authorList>
            <person name="Goeker M."/>
        </authorList>
    </citation>
    <scope>NUCLEOTIDE SEQUENCE [LARGE SCALE GENOMIC DNA]</scope>
    <source>
        <strain evidence="4 5">DSM 45499</strain>
    </source>
</reference>
<dbReference type="Proteomes" id="UP000294927">
    <property type="component" value="Unassembled WGS sequence"/>
</dbReference>
<dbReference type="InterPro" id="IPR050267">
    <property type="entry name" value="Anti-sigma-factor_SerPK"/>
</dbReference>
<comment type="caution">
    <text evidence="4">The sequence shown here is derived from an EMBL/GenBank/DDBJ whole genome shotgun (WGS) entry which is preliminary data.</text>
</comment>
<feature type="region of interest" description="Disordered" evidence="2">
    <location>
        <begin position="1"/>
        <end position="21"/>
    </location>
</feature>
<dbReference type="GO" id="GO:0004674">
    <property type="term" value="F:protein serine/threonine kinase activity"/>
    <property type="evidence" value="ECO:0007669"/>
    <property type="project" value="UniProtKB-KW"/>
</dbReference>
<keyword evidence="5" id="KW-1185">Reference proteome</keyword>